<evidence type="ECO:0000256" key="2">
    <source>
        <dbReference type="ARBA" id="ARBA00022801"/>
    </source>
</evidence>
<dbReference type="EMBL" id="HBFO01003234">
    <property type="protein sequence ID" value="CAD8811141.1"/>
    <property type="molecule type" value="Transcribed_RNA"/>
</dbReference>
<dbReference type="GO" id="GO:0008408">
    <property type="term" value="F:3'-5' exonuclease activity"/>
    <property type="evidence" value="ECO:0007669"/>
    <property type="project" value="InterPro"/>
</dbReference>
<accession>A0A7S0WFU1</accession>
<evidence type="ECO:0000259" key="4">
    <source>
        <dbReference type="PROSITE" id="PS50137"/>
    </source>
</evidence>
<proteinExistence type="predicted"/>
<dbReference type="GO" id="GO:0006139">
    <property type="term" value="P:nucleobase-containing compound metabolic process"/>
    <property type="evidence" value="ECO:0007669"/>
    <property type="project" value="InterPro"/>
</dbReference>
<feature type="domain" description="DRBM" evidence="4">
    <location>
        <begin position="177"/>
        <end position="248"/>
    </location>
</feature>
<gene>
    <name evidence="5" type="ORF">OMED0930_LOCUS2235</name>
</gene>
<protein>
    <recommendedName>
        <fullName evidence="4">DRBM domain-containing protein</fullName>
    </recommendedName>
</protein>
<dbReference type="InterPro" id="IPR036397">
    <property type="entry name" value="RNaseH_sf"/>
</dbReference>
<sequence>MCADARILFVGTGVAHDMQDMQRALGVECKGYVDTGAIARTFGHKKFGLKAMSSYYGYDADKPKATQTSNWERGPLDDKQIRYGAEDAALGLWVLKCMHNERGKGSELMDWVAAFANAPSADALARRARSANVPKVVADALVDYTKEERAEAREKWVSKKVHRGKKLLSSILNGNLHPVTAASSLADCFRAPRARQTSVVWHVEQPPDKSMFKATIQIGSELAGVASATSLKAAKFEAAQTALAALRSMDREKWLTKELELVCDV</sequence>
<reference evidence="5" key="1">
    <citation type="submission" date="2021-01" db="EMBL/GenBank/DDBJ databases">
        <authorList>
            <person name="Corre E."/>
            <person name="Pelletier E."/>
            <person name="Niang G."/>
            <person name="Scheremetjew M."/>
            <person name="Finn R."/>
            <person name="Kale V."/>
            <person name="Holt S."/>
            <person name="Cochrane G."/>
            <person name="Meng A."/>
            <person name="Brown T."/>
            <person name="Cohen L."/>
        </authorList>
    </citation>
    <scope>NUCLEOTIDE SEQUENCE</scope>
    <source>
        <strain evidence="5">Clade-D-RCC1621</strain>
    </source>
</reference>
<dbReference type="PANTHER" id="PTHR13620">
    <property type="entry name" value="3-5 EXONUCLEASE"/>
    <property type="match status" value="1"/>
</dbReference>
<dbReference type="InterPro" id="IPR051132">
    <property type="entry name" value="3-5_Exonuclease_domain"/>
</dbReference>
<organism evidence="5">
    <name type="scientific">Ostreococcus mediterraneus</name>
    <dbReference type="NCBI Taxonomy" id="1486918"/>
    <lineage>
        <taxon>Eukaryota</taxon>
        <taxon>Viridiplantae</taxon>
        <taxon>Chlorophyta</taxon>
        <taxon>Mamiellophyceae</taxon>
        <taxon>Mamiellales</taxon>
        <taxon>Bathycoccaceae</taxon>
        <taxon>Ostreococcus</taxon>
    </lineage>
</organism>
<keyword evidence="2" id="KW-0378">Hydrolase</keyword>
<dbReference type="InterPro" id="IPR014720">
    <property type="entry name" value="dsRBD_dom"/>
</dbReference>
<dbReference type="Pfam" id="PF01612">
    <property type="entry name" value="DNA_pol_A_exo1"/>
    <property type="match status" value="1"/>
</dbReference>
<dbReference type="InterPro" id="IPR012337">
    <property type="entry name" value="RNaseH-like_sf"/>
</dbReference>
<dbReference type="SUPFAM" id="SSF54768">
    <property type="entry name" value="dsRNA-binding domain-like"/>
    <property type="match status" value="1"/>
</dbReference>
<dbReference type="Pfam" id="PF00035">
    <property type="entry name" value="dsrm"/>
    <property type="match status" value="1"/>
</dbReference>
<evidence type="ECO:0000313" key="5">
    <source>
        <dbReference type="EMBL" id="CAD8811141.1"/>
    </source>
</evidence>
<evidence type="ECO:0000256" key="1">
    <source>
        <dbReference type="ARBA" id="ARBA00022722"/>
    </source>
</evidence>
<keyword evidence="3" id="KW-0694">RNA-binding</keyword>
<dbReference type="GO" id="GO:0003723">
    <property type="term" value="F:RNA binding"/>
    <property type="evidence" value="ECO:0007669"/>
    <property type="project" value="UniProtKB-UniRule"/>
</dbReference>
<evidence type="ECO:0000256" key="3">
    <source>
        <dbReference type="PROSITE-ProRule" id="PRU00266"/>
    </source>
</evidence>
<dbReference type="AlphaFoldDB" id="A0A7S0WFU1"/>
<dbReference type="Gene3D" id="3.30.160.20">
    <property type="match status" value="1"/>
</dbReference>
<dbReference type="InterPro" id="IPR002562">
    <property type="entry name" value="3'-5'_exonuclease_dom"/>
</dbReference>
<dbReference type="GO" id="GO:0005634">
    <property type="term" value="C:nucleus"/>
    <property type="evidence" value="ECO:0007669"/>
    <property type="project" value="TreeGrafter"/>
</dbReference>
<dbReference type="PANTHER" id="PTHR13620:SF104">
    <property type="entry name" value="EXONUCLEASE 3'-5' DOMAIN-CONTAINING PROTEIN 2"/>
    <property type="match status" value="1"/>
</dbReference>
<dbReference type="GO" id="GO:0005737">
    <property type="term" value="C:cytoplasm"/>
    <property type="evidence" value="ECO:0007669"/>
    <property type="project" value="TreeGrafter"/>
</dbReference>
<dbReference type="SUPFAM" id="SSF53098">
    <property type="entry name" value="Ribonuclease H-like"/>
    <property type="match status" value="1"/>
</dbReference>
<dbReference type="Gene3D" id="3.30.420.10">
    <property type="entry name" value="Ribonuclease H-like superfamily/Ribonuclease H"/>
    <property type="match status" value="1"/>
</dbReference>
<keyword evidence="1" id="KW-0540">Nuclease</keyword>
<dbReference type="PROSITE" id="PS50137">
    <property type="entry name" value="DS_RBD"/>
    <property type="match status" value="1"/>
</dbReference>
<name>A0A7S0WFU1_9CHLO</name>